<reference evidence="2 3" key="1">
    <citation type="submission" date="2018-01" db="EMBL/GenBank/DDBJ databases">
        <title>Genomic Encyclopedia of Type Strains, Phase I: the one thousand microbial genomes (KMG-I) project.</title>
        <authorList>
            <person name="Goeker M."/>
        </authorList>
    </citation>
    <scope>NUCLEOTIDE SEQUENCE [LARGE SCALE GENOMIC DNA]</scope>
    <source>
        <strain evidence="2 3">DSM 17960</strain>
    </source>
</reference>
<dbReference type="InterPro" id="IPR002477">
    <property type="entry name" value="Peptidoglycan-bd-like"/>
</dbReference>
<dbReference type="Gene3D" id="1.10.101.10">
    <property type="entry name" value="PGBD-like superfamily/PGBD"/>
    <property type="match status" value="1"/>
</dbReference>
<evidence type="ECO:0000259" key="1">
    <source>
        <dbReference type="Pfam" id="PF01471"/>
    </source>
</evidence>
<dbReference type="SUPFAM" id="SSF47090">
    <property type="entry name" value="PGBD-like"/>
    <property type="match status" value="1"/>
</dbReference>
<sequence length="218" mass="25567">MKQLIILLLSIIVLFIGIHVYTNYQRFHGVKSEYKTQATLDLNYYDTSVITNYYRAVEELNSYVRMQWAENSIDVRLPQNDTQETKDALLEYNKKLAEVKRLENKLSFSAQLKKQGFNNQDVQVCEQTGSTIKYNDWLSNNFLIQTYRTNPEKYSLKIGDYNSFVYELQKKLVQKGYKIPVDGLYRDITQKAVGQFELKHNLLPDGKVDSMMLAYLLK</sequence>
<dbReference type="EMBL" id="PQNY01000001">
    <property type="protein sequence ID" value="POS03052.1"/>
    <property type="molecule type" value="Genomic_DNA"/>
</dbReference>
<dbReference type="InterPro" id="IPR036366">
    <property type="entry name" value="PGBDSf"/>
</dbReference>
<protein>
    <submittedName>
        <fullName evidence="2">Putative peptidoglycan binding protein</fullName>
    </submittedName>
</protein>
<proteinExistence type="predicted"/>
<evidence type="ECO:0000313" key="2">
    <source>
        <dbReference type="EMBL" id="POS03052.1"/>
    </source>
</evidence>
<keyword evidence="3" id="KW-1185">Reference proteome</keyword>
<dbReference type="RefSeq" id="WP_103724797.1">
    <property type="nucleotide sequence ID" value="NZ_PQNY01000001.1"/>
</dbReference>
<dbReference type="InterPro" id="IPR036365">
    <property type="entry name" value="PGBD-like_sf"/>
</dbReference>
<evidence type="ECO:0000313" key="3">
    <source>
        <dbReference type="Proteomes" id="UP000237056"/>
    </source>
</evidence>
<accession>A0A2S4NBH4</accession>
<organism evidence="2 3">
    <name type="scientific">Flavobacterium croceum DSM 17960</name>
    <dbReference type="NCBI Taxonomy" id="1121886"/>
    <lineage>
        <taxon>Bacteria</taxon>
        <taxon>Pseudomonadati</taxon>
        <taxon>Bacteroidota</taxon>
        <taxon>Flavobacteriia</taxon>
        <taxon>Flavobacteriales</taxon>
        <taxon>Flavobacteriaceae</taxon>
        <taxon>Flavobacterium</taxon>
    </lineage>
</organism>
<dbReference type="Pfam" id="PF01471">
    <property type="entry name" value="PG_binding_1"/>
    <property type="match status" value="1"/>
</dbReference>
<dbReference type="Proteomes" id="UP000237056">
    <property type="component" value="Unassembled WGS sequence"/>
</dbReference>
<feature type="domain" description="Peptidoglycan binding-like" evidence="1">
    <location>
        <begin position="163"/>
        <end position="214"/>
    </location>
</feature>
<gene>
    <name evidence="2" type="ORF">Q361_101153</name>
</gene>
<dbReference type="AlphaFoldDB" id="A0A2S4NBH4"/>
<comment type="caution">
    <text evidence="2">The sequence shown here is derived from an EMBL/GenBank/DDBJ whole genome shotgun (WGS) entry which is preliminary data.</text>
</comment>
<name>A0A2S4NBH4_9FLAO</name>
<dbReference type="OrthoDB" id="1143655at2"/>